<dbReference type="Gene3D" id="3.40.50.150">
    <property type="entry name" value="Vaccinia Virus protein VP39"/>
    <property type="match status" value="1"/>
</dbReference>
<dbReference type="GO" id="GO:0032259">
    <property type="term" value="P:methylation"/>
    <property type="evidence" value="ECO:0007669"/>
    <property type="project" value="UniProtKB-KW"/>
</dbReference>
<keyword evidence="2" id="KW-0489">Methyltransferase</keyword>
<dbReference type="InterPro" id="IPR050508">
    <property type="entry name" value="Methyltransf_Superfamily"/>
</dbReference>
<sequence>MEIDAVRSSYRRWAPVYDATFGAITGVGRRRAVEHINRRSGSVLEVGVGTGLSLPNYRSHLKVTGVDYSAEMLAKARERVMDQGLDHVVGLREMDARALDFPDGTFDTVVAMYLVSVVPEPEKVVAEMARVCRPGGEVVVLNHFARDEGTVARLERGLAPFADKIGWHSDFSMERVLGCRALEVVEKRTAPPFGLFTLLRFEKRAHADA</sequence>
<dbReference type="AlphaFoldDB" id="A0A840SPE0"/>
<dbReference type="CDD" id="cd02440">
    <property type="entry name" value="AdoMet_MTases"/>
    <property type="match status" value="1"/>
</dbReference>
<dbReference type="RefSeq" id="WP_184148799.1">
    <property type="nucleotide sequence ID" value="NZ_JACHFM010000002.1"/>
</dbReference>
<proteinExistence type="predicted"/>
<dbReference type="EC" id="2.1.1.17" evidence="2"/>
<comment type="caution">
    <text evidence="2">The sequence shown here is derived from an EMBL/GenBank/DDBJ whole genome shotgun (WGS) entry which is preliminary data.</text>
</comment>
<dbReference type="GO" id="GO:0004608">
    <property type="term" value="F:phosphatidylethanolamine N-methyltransferase activity"/>
    <property type="evidence" value="ECO:0007669"/>
    <property type="project" value="UniProtKB-EC"/>
</dbReference>
<dbReference type="Proteomes" id="UP000549457">
    <property type="component" value="Unassembled WGS sequence"/>
</dbReference>
<dbReference type="PANTHER" id="PTHR42912">
    <property type="entry name" value="METHYLTRANSFERASE"/>
    <property type="match status" value="1"/>
</dbReference>
<organism evidence="2 3">
    <name type="scientific">Amaricoccus macauensis</name>
    <dbReference type="NCBI Taxonomy" id="57001"/>
    <lineage>
        <taxon>Bacteria</taxon>
        <taxon>Pseudomonadati</taxon>
        <taxon>Pseudomonadota</taxon>
        <taxon>Alphaproteobacteria</taxon>
        <taxon>Rhodobacterales</taxon>
        <taxon>Paracoccaceae</taxon>
        <taxon>Amaricoccus</taxon>
    </lineage>
</organism>
<evidence type="ECO:0000259" key="1">
    <source>
        <dbReference type="Pfam" id="PF08241"/>
    </source>
</evidence>
<reference evidence="2 3" key="1">
    <citation type="submission" date="2020-08" db="EMBL/GenBank/DDBJ databases">
        <title>Genomic Encyclopedia of Type Strains, Phase IV (KMG-IV): sequencing the most valuable type-strain genomes for metagenomic binning, comparative biology and taxonomic classification.</title>
        <authorList>
            <person name="Goeker M."/>
        </authorList>
    </citation>
    <scope>NUCLEOTIDE SEQUENCE [LARGE SCALE GENOMIC DNA]</scope>
    <source>
        <strain evidence="2 3">DSM 101730</strain>
    </source>
</reference>
<evidence type="ECO:0000313" key="2">
    <source>
        <dbReference type="EMBL" id="MBB5222258.1"/>
    </source>
</evidence>
<gene>
    <name evidence="2" type="ORF">HNP73_002194</name>
</gene>
<dbReference type="EMBL" id="JACHFM010000002">
    <property type="protein sequence ID" value="MBB5222258.1"/>
    <property type="molecule type" value="Genomic_DNA"/>
</dbReference>
<feature type="domain" description="Methyltransferase type 11" evidence="1">
    <location>
        <begin position="44"/>
        <end position="139"/>
    </location>
</feature>
<dbReference type="InterPro" id="IPR013216">
    <property type="entry name" value="Methyltransf_11"/>
</dbReference>
<keyword evidence="2" id="KW-0808">Transferase</keyword>
<dbReference type="Pfam" id="PF08241">
    <property type="entry name" value="Methyltransf_11"/>
    <property type="match status" value="1"/>
</dbReference>
<name>A0A840SPE0_9RHOB</name>
<dbReference type="InterPro" id="IPR029063">
    <property type="entry name" value="SAM-dependent_MTases_sf"/>
</dbReference>
<evidence type="ECO:0000313" key="3">
    <source>
        <dbReference type="Proteomes" id="UP000549457"/>
    </source>
</evidence>
<dbReference type="SUPFAM" id="SSF53335">
    <property type="entry name" value="S-adenosyl-L-methionine-dependent methyltransferases"/>
    <property type="match status" value="1"/>
</dbReference>
<dbReference type="GO" id="GO:0000773">
    <property type="term" value="F:phosphatidyl-N-methylethanolamine N-methyltransferase activity"/>
    <property type="evidence" value="ECO:0007669"/>
    <property type="project" value="UniProtKB-EC"/>
</dbReference>
<dbReference type="EC" id="2.1.1.71" evidence="2"/>
<protein>
    <submittedName>
        <fullName evidence="2">Phosphatidylethanolamine/phosphatidyl-N-methylethanolamine N-methyltransferase</fullName>
        <ecNumber evidence="2">2.1.1.17</ecNumber>
        <ecNumber evidence="2">2.1.1.71</ecNumber>
    </submittedName>
</protein>
<accession>A0A840SPE0</accession>
<keyword evidence="3" id="KW-1185">Reference proteome</keyword>